<accession>A0A364XYU7</accession>
<keyword evidence="2" id="KW-1185">Reference proteome</keyword>
<sequence length="85" mass="9977">MKQVPFNELAMKHKIVLIEDFSEELASIEFYEHRIHLYALDSLLIEAYHNIDTKQIERITIAEYGDLDKFLPWITLSSLLAKIKA</sequence>
<proteinExistence type="predicted"/>
<dbReference type="EMBL" id="QMFY01000012">
    <property type="protein sequence ID" value="RAV99169.1"/>
    <property type="molecule type" value="Genomic_DNA"/>
</dbReference>
<dbReference type="Proteomes" id="UP000251889">
    <property type="component" value="Unassembled WGS sequence"/>
</dbReference>
<dbReference type="AlphaFoldDB" id="A0A364XYU7"/>
<evidence type="ECO:0000313" key="2">
    <source>
        <dbReference type="Proteomes" id="UP000251889"/>
    </source>
</evidence>
<gene>
    <name evidence="1" type="ORF">DQQ10_19920</name>
</gene>
<organism evidence="1 2">
    <name type="scientific">Pseudochryseolinea flava</name>
    <dbReference type="NCBI Taxonomy" id="2059302"/>
    <lineage>
        <taxon>Bacteria</taxon>
        <taxon>Pseudomonadati</taxon>
        <taxon>Bacteroidota</taxon>
        <taxon>Cytophagia</taxon>
        <taxon>Cytophagales</taxon>
        <taxon>Fulvivirgaceae</taxon>
        <taxon>Pseudochryseolinea</taxon>
    </lineage>
</organism>
<protein>
    <submittedName>
        <fullName evidence="1">Uncharacterized protein</fullName>
    </submittedName>
</protein>
<evidence type="ECO:0000313" key="1">
    <source>
        <dbReference type="EMBL" id="RAV99169.1"/>
    </source>
</evidence>
<name>A0A364XYU7_9BACT</name>
<dbReference type="RefSeq" id="WP_112748683.1">
    <property type="nucleotide sequence ID" value="NZ_QMFY01000012.1"/>
</dbReference>
<reference evidence="1 2" key="1">
    <citation type="submission" date="2018-06" db="EMBL/GenBank/DDBJ databases">
        <title>Chryseolinea flavus sp. nov., a member of the phylum Bacteroidetes isolated from soil.</title>
        <authorList>
            <person name="Li Y."/>
            <person name="Wang J."/>
        </authorList>
    </citation>
    <scope>NUCLEOTIDE SEQUENCE [LARGE SCALE GENOMIC DNA]</scope>
    <source>
        <strain evidence="1 2">SDU1-6</strain>
    </source>
</reference>
<comment type="caution">
    <text evidence="1">The sequence shown here is derived from an EMBL/GenBank/DDBJ whole genome shotgun (WGS) entry which is preliminary data.</text>
</comment>